<organism evidence="1 2">
    <name type="scientific">Acidiferrimicrobium australe</name>
    <dbReference type="NCBI Taxonomy" id="2664430"/>
    <lineage>
        <taxon>Bacteria</taxon>
        <taxon>Bacillati</taxon>
        <taxon>Actinomycetota</taxon>
        <taxon>Acidimicrobiia</taxon>
        <taxon>Acidimicrobiales</taxon>
        <taxon>Acidimicrobiaceae</taxon>
        <taxon>Acidiferrimicrobium</taxon>
    </lineage>
</organism>
<accession>A0ABW9QN35</accession>
<reference evidence="1 2" key="1">
    <citation type="submission" date="2019-11" db="EMBL/GenBank/DDBJ databases">
        <title>Acidiferrimicrobium australis gen. nov., sp. nov., an acidophilic and obligately heterotrophic, member of the Actinobacteria that catalyses dissimilatory oxido- reduction of iron isolated from metal-rich acidic water in Chile.</title>
        <authorList>
            <person name="Gonzalez D."/>
            <person name="Huber K."/>
            <person name="Hedrich S."/>
            <person name="Rojas-Villalobos C."/>
            <person name="Quatrini R."/>
            <person name="Dinamarca M.A."/>
            <person name="Schwarz A."/>
            <person name="Canales C."/>
            <person name="Nancucheo I."/>
        </authorList>
    </citation>
    <scope>NUCLEOTIDE SEQUENCE [LARGE SCALE GENOMIC DNA]</scope>
    <source>
        <strain evidence="1 2">USS-CCA1</strain>
    </source>
</reference>
<gene>
    <name evidence="1" type="ORF">GHK86_00140</name>
</gene>
<dbReference type="Proteomes" id="UP000437736">
    <property type="component" value="Unassembled WGS sequence"/>
</dbReference>
<protein>
    <submittedName>
        <fullName evidence="1">Uncharacterized protein</fullName>
    </submittedName>
</protein>
<dbReference type="EMBL" id="WJHE01000005">
    <property type="protein sequence ID" value="MST31140.1"/>
    <property type="molecule type" value="Genomic_DNA"/>
</dbReference>
<proteinExistence type="predicted"/>
<name>A0ABW9QN35_9ACTN</name>
<comment type="caution">
    <text evidence="1">The sequence shown here is derived from an EMBL/GenBank/DDBJ whole genome shotgun (WGS) entry which is preliminary data.</text>
</comment>
<dbReference type="InterPro" id="IPR046069">
    <property type="entry name" value="DUF6027"/>
</dbReference>
<keyword evidence="2" id="KW-1185">Reference proteome</keyword>
<evidence type="ECO:0000313" key="2">
    <source>
        <dbReference type="Proteomes" id="UP000437736"/>
    </source>
</evidence>
<evidence type="ECO:0000313" key="1">
    <source>
        <dbReference type="EMBL" id="MST31140.1"/>
    </source>
</evidence>
<dbReference type="Pfam" id="PF19492">
    <property type="entry name" value="DUF6027"/>
    <property type="match status" value="1"/>
</dbReference>
<sequence length="127" mass="13835">MEVMAQRRAVQLVAWDGPWPDDDPDANFKADVALYAHVDPMTTVENLAAALDMPVGAIVWYVLAKWASAGSGALLELGPSMIHRLWEPVEAAEAAGTDAARLAAYEQLRQMLSWLRLPLTDPDSAGY</sequence>